<dbReference type="InterPro" id="IPR001705">
    <property type="entry name" value="Ribosomal_bL33"/>
</dbReference>
<evidence type="ECO:0000256" key="3">
    <source>
        <dbReference type="ARBA" id="ARBA00023274"/>
    </source>
</evidence>
<dbReference type="InterPro" id="IPR038584">
    <property type="entry name" value="Ribosomal_bL33_sf"/>
</dbReference>
<dbReference type="GO" id="GO:0006412">
    <property type="term" value="P:translation"/>
    <property type="evidence" value="ECO:0007669"/>
    <property type="project" value="UniProtKB-UniRule"/>
</dbReference>
<dbReference type="GO" id="GO:0005840">
    <property type="term" value="C:ribosome"/>
    <property type="evidence" value="ECO:0007669"/>
    <property type="project" value="UniProtKB-KW"/>
</dbReference>
<dbReference type="AlphaFoldDB" id="A0A4P6MLE1"/>
<keyword evidence="3 5" id="KW-0687">Ribonucleoprotein</keyword>
<gene>
    <name evidence="5 6" type="primary">rpmG</name>
    <name evidence="6" type="ORF">EG856_00440</name>
</gene>
<dbReference type="RefSeq" id="WP_130429183.1">
    <property type="nucleotide sequence ID" value="NZ_CP034841.1"/>
</dbReference>
<dbReference type="EMBL" id="CP034841">
    <property type="protein sequence ID" value="QBF34405.1"/>
    <property type="molecule type" value="Genomic_DNA"/>
</dbReference>
<evidence type="ECO:0000313" key="6">
    <source>
        <dbReference type="EMBL" id="QBF34405.1"/>
    </source>
</evidence>
<dbReference type="OrthoDB" id="197660at2"/>
<dbReference type="KEGG" id="mphi:EG856_00440"/>
<evidence type="ECO:0000256" key="4">
    <source>
        <dbReference type="ARBA" id="ARBA00035176"/>
    </source>
</evidence>
<accession>A0A4P6MLE1</accession>
<evidence type="ECO:0000256" key="5">
    <source>
        <dbReference type="HAMAP-Rule" id="MF_00294"/>
    </source>
</evidence>
<dbReference type="Proteomes" id="UP000289326">
    <property type="component" value="Chromosome"/>
</dbReference>
<dbReference type="SUPFAM" id="SSF57829">
    <property type="entry name" value="Zn-binding ribosomal proteins"/>
    <property type="match status" value="1"/>
</dbReference>
<dbReference type="HAMAP" id="MF_00294">
    <property type="entry name" value="Ribosomal_bL33"/>
    <property type="match status" value="1"/>
</dbReference>
<evidence type="ECO:0000313" key="7">
    <source>
        <dbReference type="Proteomes" id="UP000289326"/>
    </source>
</evidence>
<dbReference type="NCBIfam" id="TIGR01023">
    <property type="entry name" value="rpmG_bact"/>
    <property type="match status" value="1"/>
</dbReference>
<evidence type="ECO:0000256" key="1">
    <source>
        <dbReference type="ARBA" id="ARBA00007596"/>
    </source>
</evidence>
<dbReference type="InterPro" id="IPR011332">
    <property type="entry name" value="Ribosomal_zn-bd"/>
</dbReference>
<keyword evidence="2 5" id="KW-0689">Ribosomal protein</keyword>
<sequence>MKKQKISLSCSLCLCLNYSTTKRGGNLARITVKKYCPKCKTHTLHKEEK</sequence>
<reference evidence="6 7" key="1">
    <citation type="submission" date="2019-01" db="EMBL/GenBank/DDBJ databases">
        <title>Complete sequence and annotation of the Mycoplasma phocirhinis strain 852T genome.</title>
        <authorList>
            <person name="Frasca S.Jr."/>
            <person name="Kutish G.F."/>
            <person name="Castellanos Gell J."/>
            <person name="Michaels D.L."/>
            <person name="Brown D.R."/>
        </authorList>
    </citation>
    <scope>NUCLEOTIDE SEQUENCE [LARGE SCALE GENOMIC DNA]</scope>
    <source>
        <strain evidence="6 7">852</strain>
    </source>
</reference>
<protein>
    <recommendedName>
        <fullName evidence="4 5">Large ribosomal subunit protein bL33</fullName>
    </recommendedName>
</protein>
<dbReference type="GO" id="GO:0005737">
    <property type="term" value="C:cytoplasm"/>
    <property type="evidence" value="ECO:0007669"/>
    <property type="project" value="UniProtKB-ARBA"/>
</dbReference>
<comment type="similarity">
    <text evidence="1 5">Belongs to the bacterial ribosomal protein bL33 family.</text>
</comment>
<proteinExistence type="inferred from homology"/>
<dbReference type="Pfam" id="PF00471">
    <property type="entry name" value="Ribosomal_L33"/>
    <property type="match status" value="1"/>
</dbReference>
<dbReference type="NCBIfam" id="NF001764">
    <property type="entry name" value="PRK00504.1"/>
    <property type="match status" value="1"/>
</dbReference>
<organism evidence="6 7">
    <name type="scientific">Mycoplasmopsis phocirhinis</name>
    <dbReference type="NCBI Taxonomy" id="142650"/>
    <lineage>
        <taxon>Bacteria</taxon>
        <taxon>Bacillati</taxon>
        <taxon>Mycoplasmatota</taxon>
        <taxon>Mycoplasmoidales</taxon>
        <taxon>Metamycoplasmataceae</taxon>
        <taxon>Mycoplasmopsis</taxon>
    </lineage>
</organism>
<dbReference type="GO" id="GO:0003735">
    <property type="term" value="F:structural constituent of ribosome"/>
    <property type="evidence" value="ECO:0007669"/>
    <property type="project" value="InterPro"/>
</dbReference>
<name>A0A4P6MLE1_9BACT</name>
<keyword evidence="7" id="KW-1185">Reference proteome</keyword>
<evidence type="ECO:0000256" key="2">
    <source>
        <dbReference type="ARBA" id="ARBA00022980"/>
    </source>
</evidence>
<dbReference type="GO" id="GO:1990904">
    <property type="term" value="C:ribonucleoprotein complex"/>
    <property type="evidence" value="ECO:0007669"/>
    <property type="project" value="UniProtKB-KW"/>
</dbReference>
<dbReference type="Gene3D" id="2.20.28.120">
    <property type="entry name" value="Ribosomal protein L33"/>
    <property type="match status" value="1"/>
</dbReference>